<evidence type="ECO:0000259" key="16">
    <source>
        <dbReference type="PROSITE" id="PS51918"/>
    </source>
</evidence>
<comment type="similarity">
    <text evidence="3 15">Belongs to the anaerobic coproporphyrinogen-III oxidase family.</text>
</comment>
<evidence type="ECO:0000256" key="2">
    <source>
        <dbReference type="ARBA" id="ARBA00004785"/>
    </source>
</evidence>
<evidence type="ECO:0000256" key="8">
    <source>
        <dbReference type="ARBA" id="ARBA00022723"/>
    </source>
</evidence>
<keyword evidence="9 15" id="KW-0560">Oxidoreductase</keyword>
<comment type="subcellular location">
    <subcellularLocation>
        <location evidence="1 15">Cytoplasm</location>
    </subcellularLocation>
</comment>
<dbReference type="SFLD" id="SFLDS00029">
    <property type="entry name" value="Radical_SAM"/>
    <property type="match status" value="1"/>
</dbReference>
<dbReference type="RefSeq" id="WP_206256118.1">
    <property type="nucleotide sequence ID" value="NZ_CP071060.1"/>
</dbReference>
<keyword evidence="7 15" id="KW-0949">S-adenosyl-L-methionine</keyword>
<evidence type="ECO:0000256" key="15">
    <source>
        <dbReference type="PIRNR" id="PIRNR000167"/>
    </source>
</evidence>
<dbReference type="PROSITE" id="PS51918">
    <property type="entry name" value="RADICAL_SAM"/>
    <property type="match status" value="1"/>
</dbReference>
<comment type="subunit">
    <text evidence="4">Monomer.</text>
</comment>
<evidence type="ECO:0000256" key="7">
    <source>
        <dbReference type="ARBA" id="ARBA00022691"/>
    </source>
</evidence>
<dbReference type="InterPro" id="IPR004558">
    <property type="entry name" value="Coprogen_oxidase_HemN"/>
</dbReference>
<dbReference type="InterPro" id="IPR010723">
    <property type="entry name" value="HemN_C"/>
</dbReference>
<dbReference type="Gene3D" id="3.80.30.20">
    <property type="entry name" value="tm_1862 like domain"/>
    <property type="match status" value="1"/>
</dbReference>
<dbReference type="SMART" id="SM00729">
    <property type="entry name" value="Elp3"/>
    <property type="match status" value="1"/>
</dbReference>
<organism evidence="17 18">
    <name type="scientific">Niveibacterium microcysteis</name>
    <dbReference type="NCBI Taxonomy" id="2811415"/>
    <lineage>
        <taxon>Bacteria</taxon>
        <taxon>Pseudomonadati</taxon>
        <taxon>Pseudomonadota</taxon>
        <taxon>Betaproteobacteria</taxon>
        <taxon>Rhodocyclales</taxon>
        <taxon>Rhodocyclaceae</taxon>
        <taxon>Niveibacterium</taxon>
    </lineage>
</organism>
<dbReference type="CDD" id="cd01335">
    <property type="entry name" value="Radical_SAM"/>
    <property type="match status" value="1"/>
</dbReference>
<evidence type="ECO:0000256" key="3">
    <source>
        <dbReference type="ARBA" id="ARBA00005493"/>
    </source>
</evidence>
<comment type="cofactor">
    <cofactor evidence="15">
        <name>[4Fe-4S] cluster</name>
        <dbReference type="ChEBI" id="CHEBI:49883"/>
    </cofactor>
    <text evidence="15">Binds 1 [4Fe-4S] cluster. The cluster is coordinated with 3 cysteines and an exchangeable S-adenosyl-L-methionine.</text>
</comment>
<dbReference type="Pfam" id="PF06969">
    <property type="entry name" value="HemN_C"/>
    <property type="match status" value="1"/>
</dbReference>
<proteinExistence type="inferred from homology"/>
<dbReference type="NCBIfam" id="TIGR00538">
    <property type="entry name" value="hemN"/>
    <property type="match status" value="1"/>
</dbReference>
<dbReference type="Proteomes" id="UP000663570">
    <property type="component" value="Chromosome"/>
</dbReference>
<gene>
    <name evidence="17" type="primary">hemN</name>
    <name evidence="17" type="ORF">JY500_09050</name>
</gene>
<evidence type="ECO:0000256" key="5">
    <source>
        <dbReference type="ARBA" id="ARBA00022485"/>
    </source>
</evidence>
<keyword evidence="11 15" id="KW-0411">Iron-sulfur</keyword>
<dbReference type="EC" id="1.3.98.3" evidence="15"/>
<dbReference type="PANTHER" id="PTHR13932:SF6">
    <property type="entry name" value="OXYGEN-INDEPENDENT COPROPORPHYRINOGEN III OXIDASE"/>
    <property type="match status" value="1"/>
</dbReference>
<evidence type="ECO:0000256" key="4">
    <source>
        <dbReference type="ARBA" id="ARBA00011245"/>
    </source>
</evidence>
<accession>A0ABX7MDH3</accession>
<keyword evidence="10 15" id="KW-0408">Iron</keyword>
<dbReference type="PANTHER" id="PTHR13932">
    <property type="entry name" value="COPROPORPHYRINIGEN III OXIDASE"/>
    <property type="match status" value="1"/>
</dbReference>
<keyword evidence="12 15" id="KW-0627">Porphyrin biosynthesis</keyword>
<dbReference type="SFLD" id="SFLDG01065">
    <property type="entry name" value="anaerobic_coproporphyrinogen-I"/>
    <property type="match status" value="1"/>
</dbReference>
<evidence type="ECO:0000256" key="6">
    <source>
        <dbReference type="ARBA" id="ARBA00022490"/>
    </source>
</evidence>
<dbReference type="InterPro" id="IPR007197">
    <property type="entry name" value="rSAM"/>
</dbReference>
<evidence type="ECO:0000256" key="13">
    <source>
        <dbReference type="ARBA" id="ARBA00024295"/>
    </source>
</evidence>
<sequence>MNQNEQTPVFDRDLIQRFDVSGPRYTSYPTADRFHEGFGRSDYARHLGLRAQGGLKKPLSLYFHIPFCDTVCFYCACNKIVTKDRSRAERYLRYLDKEMGLVAGQLAGSHDVSQMHWGGGTPTFLSDSEIRELFRSIRRHFNLTPGGEYSIEVDPRRVSAETVALLGAEGFNRMSVGVQDFDPIVQKAVNRIQSVEETAAVIAAARANGFRSVSIDLIYGLPFQSVERVSQTLDRVLEIAPDRLALYNYAHLPTRFMPQRRINAGDLPSADQKLEILGMAISKLTDAGYVFIGMDHFARPDDEMAVAQRNGRLYRNFQGYSTHSDCDLLGFGVSSIGKVGPAYAQSAKTLEAYYEMLDRDELPVVRGYEMMFDDQLRYAVIQSLMCHFSLDYAAFEQAWGITFSEYFADEIEALRAHERDGLCIVGKKGVEVTTPGRMLARVLAMAFDAHLRGDREVVRYSKVI</sequence>
<dbReference type="InterPro" id="IPR058240">
    <property type="entry name" value="rSAM_sf"/>
</dbReference>
<comment type="pathway">
    <text evidence="2 15">Porphyrin-containing compound metabolism; protoporphyrin-IX biosynthesis; protoporphyrinogen-IX from coproporphyrinogen-III (AdoMet route): step 1/1.</text>
</comment>
<keyword evidence="5 15" id="KW-0004">4Fe-4S</keyword>
<evidence type="ECO:0000256" key="12">
    <source>
        <dbReference type="ARBA" id="ARBA00023244"/>
    </source>
</evidence>
<dbReference type="GO" id="GO:0051989">
    <property type="term" value="F:coproporphyrinogen dehydrogenase activity"/>
    <property type="evidence" value="ECO:0007669"/>
    <property type="project" value="UniProtKB-EC"/>
</dbReference>
<dbReference type="EMBL" id="CP071060">
    <property type="protein sequence ID" value="QSI78730.1"/>
    <property type="molecule type" value="Genomic_DNA"/>
</dbReference>
<feature type="domain" description="Radical SAM core" evidence="16">
    <location>
        <begin position="53"/>
        <end position="287"/>
    </location>
</feature>
<evidence type="ECO:0000313" key="17">
    <source>
        <dbReference type="EMBL" id="QSI78730.1"/>
    </source>
</evidence>
<evidence type="ECO:0000256" key="11">
    <source>
        <dbReference type="ARBA" id="ARBA00023014"/>
    </source>
</evidence>
<evidence type="ECO:0000256" key="14">
    <source>
        <dbReference type="ARBA" id="ARBA00048321"/>
    </source>
</evidence>
<evidence type="ECO:0000256" key="9">
    <source>
        <dbReference type="ARBA" id="ARBA00023002"/>
    </source>
</evidence>
<dbReference type="InterPro" id="IPR023404">
    <property type="entry name" value="rSAM_horseshoe"/>
</dbReference>
<reference evidence="17 18" key="1">
    <citation type="submission" date="2021-02" db="EMBL/GenBank/DDBJ databases">
        <title>Niveibacterium changnyeongensis HC41.</title>
        <authorList>
            <person name="Kang M."/>
        </authorList>
    </citation>
    <scope>NUCLEOTIDE SEQUENCE [LARGE SCALE GENOMIC DNA]</scope>
    <source>
        <strain evidence="17 18">HC41</strain>
    </source>
</reference>
<evidence type="ECO:0000256" key="1">
    <source>
        <dbReference type="ARBA" id="ARBA00004496"/>
    </source>
</evidence>
<dbReference type="InterPro" id="IPR034505">
    <property type="entry name" value="Coproporphyrinogen-III_oxidase"/>
</dbReference>
<comment type="function">
    <text evidence="13">Involved in the heme biosynthesis. Catalyzes the anaerobic oxidative decarboxylation of propionate groups of rings A and B of coproporphyrinogen III to yield the vinyl groups in protoporphyrinogen IX.</text>
</comment>
<evidence type="ECO:0000313" key="18">
    <source>
        <dbReference type="Proteomes" id="UP000663570"/>
    </source>
</evidence>
<dbReference type="Pfam" id="PF04055">
    <property type="entry name" value="Radical_SAM"/>
    <property type="match status" value="1"/>
</dbReference>
<keyword evidence="18" id="KW-1185">Reference proteome</keyword>
<keyword evidence="6 15" id="KW-0963">Cytoplasm</keyword>
<keyword evidence="8 15" id="KW-0479">Metal-binding</keyword>
<protein>
    <recommendedName>
        <fullName evidence="15">Coproporphyrinogen-III oxidase</fullName>
        <ecNumber evidence="15">1.3.98.3</ecNumber>
    </recommendedName>
</protein>
<dbReference type="SUPFAM" id="SSF102114">
    <property type="entry name" value="Radical SAM enzymes"/>
    <property type="match status" value="1"/>
</dbReference>
<evidence type="ECO:0000256" key="10">
    <source>
        <dbReference type="ARBA" id="ARBA00023004"/>
    </source>
</evidence>
<comment type="catalytic activity">
    <reaction evidence="14 15">
        <text>coproporphyrinogen III + 2 S-adenosyl-L-methionine = protoporphyrinogen IX + 2 5'-deoxyadenosine + 2 L-methionine + 2 CO2</text>
        <dbReference type="Rhea" id="RHEA:15425"/>
        <dbReference type="ChEBI" id="CHEBI:16526"/>
        <dbReference type="ChEBI" id="CHEBI:17319"/>
        <dbReference type="ChEBI" id="CHEBI:57307"/>
        <dbReference type="ChEBI" id="CHEBI:57309"/>
        <dbReference type="ChEBI" id="CHEBI:57844"/>
        <dbReference type="ChEBI" id="CHEBI:59789"/>
        <dbReference type="EC" id="1.3.98.3"/>
    </reaction>
</comment>
<name>A0ABX7MDH3_9RHOO</name>
<dbReference type="Gene3D" id="1.10.10.920">
    <property type="match status" value="1"/>
</dbReference>
<dbReference type="PIRSF" id="PIRSF000167">
    <property type="entry name" value="HemN"/>
    <property type="match status" value="1"/>
</dbReference>
<dbReference type="InterPro" id="IPR006638">
    <property type="entry name" value="Elp3/MiaA/NifB-like_rSAM"/>
</dbReference>